<protein>
    <submittedName>
        <fullName evidence="1">Uncharacterized protein</fullName>
    </submittedName>
</protein>
<reference evidence="1 2" key="1">
    <citation type="submission" date="2019-06" db="EMBL/GenBank/DDBJ databases">
        <authorList>
            <person name="Li M."/>
        </authorList>
    </citation>
    <scope>NUCLEOTIDE SEQUENCE [LARGE SCALE GENOMIC DNA]</scope>
    <source>
        <strain evidence="1 2">BGMRC2036</strain>
    </source>
</reference>
<keyword evidence="2" id="KW-1185">Reference proteome</keyword>
<dbReference type="EMBL" id="VHLG01000010">
    <property type="protein sequence ID" value="TPW29228.1"/>
    <property type="molecule type" value="Genomic_DNA"/>
</dbReference>
<proteinExistence type="predicted"/>
<dbReference type="AlphaFoldDB" id="A0A506U6U9"/>
<gene>
    <name evidence="1" type="ORF">FJU08_15370</name>
</gene>
<name>A0A506U6U9_9HYPH</name>
<accession>A0A506U6U9</accession>
<organism evidence="1 2">
    <name type="scientific">Martelella alba</name>
    <dbReference type="NCBI Taxonomy" id="2590451"/>
    <lineage>
        <taxon>Bacteria</taxon>
        <taxon>Pseudomonadati</taxon>
        <taxon>Pseudomonadota</taxon>
        <taxon>Alphaproteobacteria</taxon>
        <taxon>Hyphomicrobiales</taxon>
        <taxon>Aurantimonadaceae</taxon>
        <taxon>Martelella</taxon>
    </lineage>
</organism>
<dbReference type="RefSeq" id="WP_141149902.1">
    <property type="nucleotide sequence ID" value="NZ_VHLG01000010.1"/>
</dbReference>
<evidence type="ECO:0000313" key="2">
    <source>
        <dbReference type="Proteomes" id="UP000318801"/>
    </source>
</evidence>
<dbReference type="Proteomes" id="UP000318801">
    <property type="component" value="Unassembled WGS sequence"/>
</dbReference>
<evidence type="ECO:0000313" key="1">
    <source>
        <dbReference type="EMBL" id="TPW29228.1"/>
    </source>
</evidence>
<comment type="caution">
    <text evidence="1">The sequence shown here is derived from an EMBL/GenBank/DDBJ whole genome shotgun (WGS) entry which is preliminary data.</text>
</comment>
<sequence>MPKNSSRYSIDDQATATRAPVYAGLAGCADLANHPDDRLEIAASAATLLFPRLVLAHFKARIAMLRGSRLGRRVIERCAARLSLAPATAPDDITGLVEIFRGFRPHPIDRYDSLATTLALLYFLSGEGCDAAVEFQTDDSGRATGARLILNTGREPAEIMTPHR</sequence>